<dbReference type="Proteomes" id="UP000705867">
    <property type="component" value="Unassembled WGS sequence"/>
</dbReference>
<evidence type="ECO:0008006" key="3">
    <source>
        <dbReference type="Google" id="ProtNLM"/>
    </source>
</evidence>
<dbReference type="AlphaFoldDB" id="A0A953JCN9"/>
<reference evidence="1" key="2">
    <citation type="submission" date="2021-08" db="EMBL/GenBank/DDBJ databases">
        <authorList>
            <person name="Dalcin Martins P."/>
        </authorList>
    </citation>
    <scope>NUCLEOTIDE SEQUENCE</scope>
    <source>
        <strain evidence="1">MAG_39</strain>
    </source>
</reference>
<reference evidence="1" key="1">
    <citation type="journal article" date="2021" name="bioRxiv">
        <title>Unraveling nitrogen, sulfur and carbon metabolic pathways and microbial community transcriptional responses to substrate deprivation and toxicity stresses in a bioreactor mimicking anoxic brackish coastal sediment conditions.</title>
        <authorList>
            <person name="Martins P.D."/>
            <person name="Echeveste M.J."/>
            <person name="Arshad A."/>
            <person name="Kurth J."/>
            <person name="Ouboter H."/>
            <person name="Jetten M.S.M."/>
            <person name="Welte C.U."/>
        </authorList>
    </citation>
    <scope>NUCLEOTIDE SEQUENCE</scope>
    <source>
        <strain evidence="1">MAG_39</strain>
    </source>
</reference>
<name>A0A953JCN9_9BACT</name>
<comment type="caution">
    <text evidence="1">The sequence shown here is derived from an EMBL/GenBank/DDBJ whole genome shotgun (WGS) entry which is preliminary data.</text>
</comment>
<dbReference type="EMBL" id="JAIOIV010000105">
    <property type="protein sequence ID" value="MBZ0157139.1"/>
    <property type="molecule type" value="Genomic_DNA"/>
</dbReference>
<evidence type="ECO:0000313" key="2">
    <source>
        <dbReference type="Proteomes" id="UP000705867"/>
    </source>
</evidence>
<evidence type="ECO:0000313" key="1">
    <source>
        <dbReference type="EMBL" id="MBZ0157139.1"/>
    </source>
</evidence>
<proteinExistence type="predicted"/>
<accession>A0A953JCN9</accession>
<organism evidence="1 2">
    <name type="scientific">Candidatus Nitrobium versatile</name>
    <dbReference type="NCBI Taxonomy" id="2884831"/>
    <lineage>
        <taxon>Bacteria</taxon>
        <taxon>Pseudomonadati</taxon>
        <taxon>Nitrospirota</taxon>
        <taxon>Nitrospiria</taxon>
        <taxon>Nitrospirales</taxon>
        <taxon>Nitrospiraceae</taxon>
        <taxon>Candidatus Nitrobium</taxon>
    </lineage>
</organism>
<dbReference type="Gene3D" id="1.20.120.660">
    <property type="entry name" value="IL-4 antagonist (De novo design) like domain"/>
    <property type="match status" value="1"/>
</dbReference>
<protein>
    <recommendedName>
        <fullName evidence="3">Ferritin-like domain-containing protein</fullName>
    </recommendedName>
</protein>
<dbReference type="InterPro" id="IPR009078">
    <property type="entry name" value="Ferritin-like_SF"/>
</dbReference>
<sequence length="151" mass="17164">MALEKVTPQERAARDKELLTLLRKWRGLEDLTIKSCTTILNKTKNPIVATLTTAIKNDSEKHKAILQLIIDGMTKKGFVLTPEDLADVASLVDKHIDLEQRSIETAEKAVELSRDTIVKQMLKTILDDEKRHEKMAVQMNELKFRITGKIT</sequence>
<gene>
    <name evidence="1" type="ORF">K8I29_13115</name>
</gene>
<dbReference type="SUPFAM" id="SSF47240">
    <property type="entry name" value="Ferritin-like"/>
    <property type="match status" value="1"/>
</dbReference>